<evidence type="ECO:0000313" key="2">
    <source>
        <dbReference type="EMBL" id="CDI52331.1"/>
    </source>
</evidence>
<proteinExistence type="predicted"/>
<dbReference type="EMBL" id="HG529537">
    <property type="protein sequence ID" value="CDI52331.1"/>
    <property type="molecule type" value="Genomic_DNA"/>
</dbReference>
<protein>
    <submittedName>
        <fullName evidence="2">Probable nop2-nucleolar protein</fullName>
    </submittedName>
</protein>
<sequence length="58" mass="6088">MGRRSKNKQAPPQPLREDQPLSKGKRKAQESTTPAKKVKTSTTAAEAAPSRVTNGGGG</sequence>
<evidence type="ECO:0000256" key="1">
    <source>
        <dbReference type="SAM" id="MobiDB-lite"/>
    </source>
</evidence>
<reference evidence="2" key="1">
    <citation type="journal article" date="2014" name="Genome Biol. Evol.">
        <title>Gene Loss Rather Than Gene Gain Is Associated with a Host Jump from Monocots to Dicots in the Smut Fungus Melanopsichium pennsylvanicum.</title>
        <authorList>
            <person name="Sharma R."/>
            <person name="Mishra B."/>
            <person name="Runge F."/>
            <person name="Thines M."/>
        </authorList>
    </citation>
    <scope>NUCLEOTIDE SEQUENCE</scope>
    <source>
        <strain evidence="2">4</strain>
    </source>
</reference>
<organism evidence="2">
    <name type="scientific">Melanopsichium pennsylvanicum 4</name>
    <dbReference type="NCBI Taxonomy" id="1398559"/>
    <lineage>
        <taxon>Eukaryota</taxon>
        <taxon>Fungi</taxon>
        <taxon>Dikarya</taxon>
        <taxon>Basidiomycota</taxon>
        <taxon>Ustilaginomycotina</taxon>
        <taxon>Ustilaginomycetes</taxon>
        <taxon>Ustilaginales</taxon>
        <taxon>Ustilaginaceae</taxon>
        <taxon>Melanopsichium</taxon>
    </lineage>
</organism>
<accession>A0A077R0D9</accession>
<feature type="compositionally biased region" description="Polar residues" evidence="1">
    <location>
        <begin position="30"/>
        <end position="44"/>
    </location>
</feature>
<dbReference type="AlphaFoldDB" id="A0A077R0D9"/>
<name>A0A077R0D9_9BASI</name>
<feature type="region of interest" description="Disordered" evidence="1">
    <location>
        <begin position="1"/>
        <end position="58"/>
    </location>
</feature>